<dbReference type="GeneID" id="92377098"/>
<protein>
    <submittedName>
        <fullName evidence="2">Uncharacterized protein</fullName>
    </submittedName>
</protein>
<feature type="region of interest" description="Disordered" evidence="1">
    <location>
        <begin position="233"/>
        <end position="256"/>
    </location>
</feature>
<keyword evidence="3" id="KW-1185">Reference proteome</keyword>
<proteinExistence type="predicted"/>
<comment type="caution">
    <text evidence="2">The sequence shown here is derived from an EMBL/GenBank/DDBJ whole genome shotgun (WGS) entry which is preliminary data.</text>
</comment>
<accession>A0A1G4IH58</accession>
<gene>
    <name evidence="2" type="ORF">TEOVI_000315800</name>
</gene>
<dbReference type="RefSeq" id="XP_067082215.1">
    <property type="nucleotide sequence ID" value="XM_067226114.1"/>
</dbReference>
<dbReference type="Proteomes" id="UP000195570">
    <property type="component" value="Unassembled WGS sequence"/>
</dbReference>
<reference evidence="2" key="1">
    <citation type="submission" date="2016-09" db="EMBL/GenBank/DDBJ databases">
        <authorList>
            <person name="Hebert L."/>
            <person name="Moumen B."/>
        </authorList>
    </citation>
    <scope>NUCLEOTIDE SEQUENCE [LARGE SCALE GENOMIC DNA]</scope>
    <source>
        <strain evidence="2">OVI</strain>
    </source>
</reference>
<dbReference type="VEuPathDB" id="TriTrypDB:TEOVI_000315800"/>
<dbReference type="AlphaFoldDB" id="A0A1G4IH58"/>
<organism evidence="2 3">
    <name type="scientific">Trypanosoma equiperdum</name>
    <dbReference type="NCBI Taxonomy" id="5694"/>
    <lineage>
        <taxon>Eukaryota</taxon>
        <taxon>Discoba</taxon>
        <taxon>Euglenozoa</taxon>
        <taxon>Kinetoplastea</taxon>
        <taxon>Metakinetoplastina</taxon>
        <taxon>Trypanosomatida</taxon>
        <taxon>Trypanosomatidae</taxon>
        <taxon>Trypanosoma</taxon>
    </lineage>
</organism>
<name>A0A1G4IH58_TRYEQ</name>
<evidence type="ECO:0000313" key="2">
    <source>
        <dbReference type="EMBL" id="SCU71577.1"/>
    </source>
</evidence>
<evidence type="ECO:0000256" key="1">
    <source>
        <dbReference type="SAM" id="MobiDB-lite"/>
    </source>
</evidence>
<evidence type="ECO:0000313" key="3">
    <source>
        <dbReference type="Proteomes" id="UP000195570"/>
    </source>
</evidence>
<dbReference type="EMBL" id="CZPT02001668">
    <property type="protein sequence ID" value="SCU71577.1"/>
    <property type="molecule type" value="Genomic_DNA"/>
</dbReference>
<sequence>MNRTVAICGQRSLARFKYAAVTGLLTLKVPQGALFNMLVAAIGFLEGFDAHGLSFSVDVPDGAFCKTRPIGCCYTEVSRVSSLPKLMPTEQTSASTRNRYSMNAKTCESQPSHSVENIPFRVFIDVAGGPLAGEEFLYDKLKTVSCPCISMKVMAVFFAAGVTAPKEIMLPFFDRVATHDKTTAMNLASFLEYEMNISSYVRFLKSGQTKQHYPNRSKLEEIMKFAARSNCGETQIASQRGGPTRSSRLQRTRERK</sequence>